<organism evidence="1 2">
    <name type="scientific">Elasticomyces elasticus</name>
    <dbReference type="NCBI Taxonomy" id="574655"/>
    <lineage>
        <taxon>Eukaryota</taxon>
        <taxon>Fungi</taxon>
        <taxon>Dikarya</taxon>
        <taxon>Ascomycota</taxon>
        <taxon>Pezizomycotina</taxon>
        <taxon>Dothideomycetes</taxon>
        <taxon>Dothideomycetidae</taxon>
        <taxon>Mycosphaerellales</taxon>
        <taxon>Teratosphaeriaceae</taxon>
        <taxon>Elasticomyces</taxon>
    </lineage>
</organism>
<proteinExistence type="predicted"/>
<evidence type="ECO:0000313" key="1">
    <source>
        <dbReference type="EMBL" id="KAK5699983.1"/>
    </source>
</evidence>
<comment type="caution">
    <text evidence="1">The sequence shown here is derived from an EMBL/GenBank/DDBJ whole genome shotgun (WGS) entry which is preliminary data.</text>
</comment>
<dbReference type="Proteomes" id="UP001310594">
    <property type="component" value="Unassembled WGS sequence"/>
</dbReference>
<sequence length="300" mass="34135">MVPLRLLQYARRASHTIESIDDKYTFAAYRAILADGERPYICNLCHQRFHSLDSVFFHYYGIKEDQRSSWRQHWQDNSLVGGCWEAHGKPAGTSWCDHPSCLSTWSARNNWQHFRPFYPEHVVLCSDSARVECVWPPGVGWPVDLTDLLAQNERYRRWPDANPWFVSKLPYTAEQRARDERLGYFATPTNVISTASATRRNVQVAHHGEPTPTIPQGFVPTMPEQDEDISQESRLTLLDGDCCLGEDPEVQLLCLLDVVTPETFASLKSTSKTQEGRKSGMVDDILLGVALHTSDQLLAD</sequence>
<evidence type="ECO:0008006" key="3">
    <source>
        <dbReference type="Google" id="ProtNLM"/>
    </source>
</evidence>
<dbReference type="EMBL" id="JAVRQU010000008">
    <property type="protein sequence ID" value="KAK5699983.1"/>
    <property type="molecule type" value="Genomic_DNA"/>
</dbReference>
<evidence type="ECO:0000313" key="2">
    <source>
        <dbReference type="Proteomes" id="UP001310594"/>
    </source>
</evidence>
<protein>
    <recommendedName>
        <fullName evidence="3">C2H2-type domain-containing protein</fullName>
    </recommendedName>
</protein>
<reference evidence="1" key="1">
    <citation type="submission" date="2023-08" db="EMBL/GenBank/DDBJ databases">
        <title>Black Yeasts Isolated from many extreme environments.</title>
        <authorList>
            <person name="Coleine C."/>
            <person name="Stajich J.E."/>
            <person name="Selbmann L."/>
        </authorList>
    </citation>
    <scope>NUCLEOTIDE SEQUENCE</scope>
    <source>
        <strain evidence="1">CCFEE 5810</strain>
    </source>
</reference>
<name>A0AAN8A306_9PEZI</name>
<dbReference type="AlphaFoldDB" id="A0AAN8A306"/>
<accession>A0AAN8A306</accession>
<gene>
    <name evidence="1" type="ORF">LTR97_006117</name>
</gene>